<dbReference type="Proteomes" id="UP000002774">
    <property type="component" value="Chromosome"/>
</dbReference>
<keyword evidence="6" id="KW-0472">Membrane</keyword>
<feature type="transmembrane region" description="Helical" evidence="6">
    <location>
        <begin position="6"/>
        <end position="29"/>
    </location>
</feature>
<dbReference type="InterPro" id="IPR003798">
    <property type="entry name" value="DNA_recombination_RmuC"/>
</dbReference>
<evidence type="ECO:0000313" key="7">
    <source>
        <dbReference type="EMBL" id="EHQ27322.1"/>
    </source>
</evidence>
<reference evidence="7" key="1">
    <citation type="submission" date="2011-09" db="EMBL/GenBank/DDBJ databases">
        <title>The permanent draft genome of Mucilaginibacter paludis DSM 18603.</title>
        <authorList>
            <consortium name="US DOE Joint Genome Institute (JGI-PGF)"/>
            <person name="Lucas S."/>
            <person name="Han J."/>
            <person name="Lapidus A."/>
            <person name="Bruce D."/>
            <person name="Goodwin L."/>
            <person name="Pitluck S."/>
            <person name="Peters L."/>
            <person name="Kyrpides N."/>
            <person name="Mavromatis K."/>
            <person name="Ivanova N."/>
            <person name="Mikhailova N."/>
            <person name="Held B."/>
            <person name="Detter J.C."/>
            <person name="Tapia R."/>
            <person name="Han C."/>
            <person name="Land M."/>
            <person name="Hauser L."/>
            <person name="Markowitz V."/>
            <person name="Cheng J.-F."/>
            <person name="Hugenholtz P."/>
            <person name="Woyke T."/>
            <person name="Wu D."/>
            <person name="Tindall B."/>
            <person name="Brambilla E."/>
            <person name="Klenk H.-P."/>
            <person name="Eisen J.A."/>
        </authorList>
    </citation>
    <scope>NUCLEOTIDE SEQUENCE [LARGE SCALE GENOMIC DNA]</scope>
    <source>
        <strain evidence="7">DSM 18603</strain>
    </source>
</reference>
<evidence type="ECO:0000256" key="2">
    <source>
        <dbReference type="ARBA" id="ARBA00009840"/>
    </source>
</evidence>
<evidence type="ECO:0000256" key="1">
    <source>
        <dbReference type="ARBA" id="ARBA00003416"/>
    </source>
</evidence>
<protein>
    <submittedName>
        <fullName evidence="7">RmuC-domain protein</fullName>
    </submittedName>
</protein>
<gene>
    <name evidence="7" type="ORF">Mucpa_3218</name>
</gene>
<organism evidence="7 8">
    <name type="scientific">Mucilaginibacter paludis DSM 18603</name>
    <dbReference type="NCBI Taxonomy" id="714943"/>
    <lineage>
        <taxon>Bacteria</taxon>
        <taxon>Pseudomonadati</taxon>
        <taxon>Bacteroidota</taxon>
        <taxon>Sphingobacteriia</taxon>
        <taxon>Sphingobacteriales</taxon>
        <taxon>Sphingobacteriaceae</taxon>
        <taxon>Mucilaginibacter</taxon>
    </lineage>
</organism>
<keyword evidence="6" id="KW-0812">Transmembrane</keyword>
<accession>H1YG58</accession>
<evidence type="ECO:0000313" key="8">
    <source>
        <dbReference type="Proteomes" id="UP000002774"/>
    </source>
</evidence>
<keyword evidence="4" id="KW-0233">DNA recombination</keyword>
<name>H1YG58_9SPHI</name>
<evidence type="ECO:0000256" key="3">
    <source>
        <dbReference type="ARBA" id="ARBA00023054"/>
    </source>
</evidence>
<evidence type="ECO:0000256" key="6">
    <source>
        <dbReference type="SAM" id="Phobius"/>
    </source>
</evidence>
<dbReference type="HOGENOM" id="CLU_024057_0_1_10"/>
<proteinExistence type="inferred from homology"/>
<dbReference type="Pfam" id="PF02646">
    <property type="entry name" value="RmuC"/>
    <property type="match status" value="1"/>
</dbReference>
<dbReference type="eggNOG" id="COG1322">
    <property type="taxonomic scope" value="Bacteria"/>
</dbReference>
<dbReference type="PANTHER" id="PTHR30563">
    <property type="entry name" value="DNA RECOMBINATION PROTEIN RMUC"/>
    <property type="match status" value="1"/>
</dbReference>
<evidence type="ECO:0000256" key="4">
    <source>
        <dbReference type="ARBA" id="ARBA00023172"/>
    </source>
</evidence>
<comment type="similarity">
    <text evidence="2">Belongs to the RmuC family.</text>
</comment>
<dbReference type="PANTHER" id="PTHR30563:SF0">
    <property type="entry name" value="DNA RECOMBINATION PROTEIN RMUC"/>
    <property type="match status" value="1"/>
</dbReference>
<keyword evidence="3 5" id="KW-0175">Coiled coil</keyword>
<keyword evidence="6" id="KW-1133">Transmembrane helix</keyword>
<dbReference type="GO" id="GO:0006310">
    <property type="term" value="P:DNA recombination"/>
    <property type="evidence" value="ECO:0007669"/>
    <property type="project" value="UniProtKB-KW"/>
</dbReference>
<keyword evidence="8" id="KW-1185">Reference proteome</keyword>
<dbReference type="EMBL" id="CM001403">
    <property type="protein sequence ID" value="EHQ27322.1"/>
    <property type="molecule type" value="Genomic_DNA"/>
</dbReference>
<feature type="coiled-coil region" evidence="5">
    <location>
        <begin position="42"/>
        <end position="76"/>
    </location>
</feature>
<sequence length="464" mass="53489">MFANFFYQMEIILLSVSAVILIIAVVLFLSKPRSEKDSAEELLKIKAINNDLNIRLARMEERAFNLAAERDNATQLLHNERLRLEAGIAELNKELLAEKNLSSKRDEALKAQRERLAEQDLYLHEVQKNFKHEFENMANKLLEDKSQKFTEHNRAHLDVILNPFKEKLKDFEDKVDKVYKMEAEERNILKGVITQLMDLNKQISDEAHNLTKALKGDSKKQGNWGEVILERVLERSGLVRDQEYRIQASMQTIDGNRYQPDVIIDLPDEKHLVIDSKVSLVAYERLVNCETEEERKLFARAHIESLRNHINSLSSKKYHDLYQINSPDFVLLFVPIESSFSIAVQLDAELFNYAWDKKVVIVSPSTLLATLRTIASIWKQERQNRNVLEIARLSGEMYDKFAGFVTDMEGIGKSIKSTQDNYDKALNKLSTGRGNLMTTSDKIKKLGAKADKQIDQKYLNQSTD</sequence>
<comment type="function">
    <text evidence="1">Involved in DNA recombination.</text>
</comment>
<evidence type="ECO:0000256" key="5">
    <source>
        <dbReference type="SAM" id="Coils"/>
    </source>
</evidence>
<dbReference type="AlphaFoldDB" id="H1YG58"/>